<keyword evidence="1" id="KW-0472">Membrane</keyword>
<reference evidence="2 3" key="1">
    <citation type="submission" date="2019-04" db="EMBL/GenBank/DDBJ databases">
        <title>Friends and foes A comparative genomics studyof 23 Aspergillus species from section Flavi.</title>
        <authorList>
            <consortium name="DOE Joint Genome Institute"/>
            <person name="Kjaerbolling I."/>
            <person name="Vesth T."/>
            <person name="Frisvad J.C."/>
            <person name="Nybo J.L."/>
            <person name="Theobald S."/>
            <person name="Kildgaard S."/>
            <person name="Isbrandt T."/>
            <person name="Kuo A."/>
            <person name="Sato A."/>
            <person name="Lyhne E.K."/>
            <person name="Kogle M.E."/>
            <person name="Wiebenga A."/>
            <person name="Kun R.S."/>
            <person name="Lubbers R.J."/>
            <person name="Makela M.R."/>
            <person name="Barry K."/>
            <person name="Chovatia M."/>
            <person name="Clum A."/>
            <person name="Daum C."/>
            <person name="Haridas S."/>
            <person name="He G."/>
            <person name="LaButti K."/>
            <person name="Lipzen A."/>
            <person name="Mondo S."/>
            <person name="Riley R."/>
            <person name="Salamov A."/>
            <person name="Simmons B.A."/>
            <person name="Magnuson J.K."/>
            <person name="Henrissat B."/>
            <person name="Mortensen U.H."/>
            <person name="Larsen T.O."/>
            <person name="Devries R.P."/>
            <person name="Grigoriev I.V."/>
            <person name="Machida M."/>
            <person name="Baker S.E."/>
            <person name="Andersen M.R."/>
        </authorList>
    </citation>
    <scope>NUCLEOTIDE SEQUENCE [LARGE SCALE GENOMIC DNA]</scope>
    <source>
        <strain evidence="2 3">IBT 29228</strain>
    </source>
</reference>
<organism evidence="2 3">
    <name type="scientific">Aspergillus bertholletiae</name>
    <dbReference type="NCBI Taxonomy" id="1226010"/>
    <lineage>
        <taxon>Eukaryota</taxon>
        <taxon>Fungi</taxon>
        <taxon>Dikarya</taxon>
        <taxon>Ascomycota</taxon>
        <taxon>Pezizomycotina</taxon>
        <taxon>Eurotiomycetes</taxon>
        <taxon>Eurotiomycetidae</taxon>
        <taxon>Eurotiales</taxon>
        <taxon>Aspergillaceae</taxon>
        <taxon>Aspergillus</taxon>
        <taxon>Aspergillus subgen. Circumdati</taxon>
    </lineage>
</organism>
<keyword evidence="3" id="KW-1185">Reference proteome</keyword>
<gene>
    <name evidence="2" type="ORF">BDV26DRAFT_273442</name>
</gene>
<protein>
    <submittedName>
        <fullName evidence="2">Uncharacterized protein</fullName>
    </submittedName>
</protein>
<evidence type="ECO:0000313" key="2">
    <source>
        <dbReference type="EMBL" id="KAE8372766.1"/>
    </source>
</evidence>
<sequence length="69" mass="7312">MSLPMHGTDRREEAGAAIFALAYSVSTSIMTAHQFFLKIGSGTFFTHMTGRAYAGVVVSHFVAVCLGAS</sequence>
<accession>A0A5N7ATZ2</accession>
<keyword evidence="1" id="KW-1133">Transmembrane helix</keyword>
<dbReference type="EMBL" id="ML736342">
    <property type="protein sequence ID" value="KAE8372766.1"/>
    <property type="molecule type" value="Genomic_DNA"/>
</dbReference>
<keyword evidence="1" id="KW-0812">Transmembrane</keyword>
<name>A0A5N7ATZ2_9EURO</name>
<feature type="transmembrane region" description="Helical" evidence="1">
    <location>
        <begin position="14"/>
        <end position="36"/>
    </location>
</feature>
<proteinExistence type="predicted"/>
<dbReference type="AlphaFoldDB" id="A0A5N7ATZ2"/>
<dbReference type="Proteomes" id="UP000326198">
    <property type="component" value="Unassembled WGS sequence"/>
</dbReference>
<evidence type="ECO:0000313" key="3">
    <source>
        <dbReference type="Proteomes" id="UP000326198"/>
    </source>
</evidence>
<evidence type="ECO:0000256" key="1">
    <source>
        <dbReference type="SAM" id="Phobius"/>
    </source>
</evidence>